<dbReference type="FunFam" id="1.20.1160.11:FF:000001">
    <property type="entry name" value="Paired amphipathic helix protein Sin3"/>
    <property type="match status" value="1"/>
</dbReference>
<dbReference type="FunFam" id="1.20.1160.11:FF:000003">
    <property type="entry name" value="Paired amphipathic helix SIN3-like protein"/>
    <property type="match status" value="1"/>
</dbReference>
<dbReference type="Proteomes" id="UP000015453">
    <property type="component" value="Unassembled WGS sequence"/>
</dbReference>
<name>S8CKL6_9LAMI</name>
<reference evidence="7 8" key="1">
    <citation type="journal article" date="2013" name="BMC Genomics">
        <title>The miniature genome of a carnivorous plant Genlisea aurea contains a low number of genes and short non-coding sequences.</title>
        <authorList>
            <person name="Leushkin E.V."/>
            <person name="Sutormin R.A."/>
            <person name="Nabieva E.R."/>
            <person name="Penin A.A."/>
            <person name="Kondrashov A.S."/>
            <person name="Logacheva M.D."/>
        </authorList>
    </citation>
    <scope>NUCLEOTIDE SEQUENCE [LARGE SCALE GENOMIC DNA]</scope>
</reference>
<dbReference type="GO" id="GO:0000785">
    <property type="term" value="C:chromatin"/>
    <property type="evidence" value="ECO:0007669"/>
    <property type="project" value="TreeGrafter"/>
</dbReference>
<keyword evidence="3" id="KW-0677">Repeat</keyword>
<evidence type="ECO:0000256" key="6">
    <source>
        <dbReference type="SAM" id="MobiDB-lite"/>
    </source>
</evidence>
<feature type="region of interest" description="Disordered" evidence="6">
    <location>
        <begin position="255"/>
        <end position="281"/>
    </location>
</feature>
<evidence type="ECO:0000313" key="7">
    <source>
        <dbReference type="EMBL" id="EPS65236.1"/>
    </source>
</evidence>
<keyword evidence="2" id="KW-0678">Repressor</keyword>
<dbReference type="PROSITE" id="PS51477">
    <property type="entry name" value="PAH"/>
    <property type="match status" value="2"/>
</dbReference>
<evidence type="ECO:0000256" key="1">
    <source>
        <dbReference type="ARBA" id="ARBA00004123"/>
    </source>
</evidence>
<dbReference type="SUPFAM" id="SSF47762">
    <property type="entry name" value="PAH2 domain"/>
    <property type="match status" value="2"/>
</dbReference>
<dbReference type="PANTHER" id="PTHR12346">
    <property type="entry name" value="SIN3B-RELATED"/>
    <property type="match status" value="1"/>
</dbReference>
<dbReference type="GO" id="GO:0000118">
    <property type="term" value="C:histone deacetylase complex"/>
    <property type="evidence" value="ECO:0007669"/>
    <property type="project" value="TreeGrafter"/>
</dbReference>
<keyword evidence="8" id="KW-1185">Reference proteome</keyword>
<dbReference type="InterPro" id="IPR036600">
    <property type="entry name" value="PAH_sf"/>
</dbReference>
<evidence type="ECO:0000256" key="5">
    <source>
        <dbReference type="PROSITE-ProRule" id="PRU00810"/>
    </source>
</evidence>
<organism evidence="7 8">
    <name type="scientific">Genlisea aurea</name>
    <dbReference type="NCBI Taxonomy" id="192259"/>
    <lineage>
        <taxon>Eukaryota</taxon>
        <taxon>Viridiplantae</taxon>
        <taxon>Streptophyta</taxon>
        <taxon>Embryophyta</taxon>
        <taxon>Tracheophyta</taxon>
        <taxon>Spermatophyta</taxon>
        <taxon>Magnoliopsida</taxon>
        <taxon>eudicotyledons</taxon>
        <taxon>Gunneridae</taxon>
        <taxon>Pentapetalae</taxon>
        <taxon>asterids</taxon>
        <taxon>lamiids</taxon>
        <taxon>Lamiales</taxon>
        <taxon>Lentibulariaceae</taxon>
        <taxon>Genlisea</taxon>
    </lineage>
</organism>
<evidence type="ECO:0000256" key="3">
    <source>
        <dbReference type="ARBA" id="ARBA00022737"/>
    </source>
</evidence>
<keyword evidence="4 5" id="KW-0539">Nucleus</keyword>
<dbReference type="EMBL" id="AUSU01004353">
    <property type="protein sequence ID" value="EPS65236.1"/>
    <property type="molecule type" value="Genomic_DNA"/>
</dbReference>
<evidence type="ECO:0000256" key="4">
    <source>
        <dbReference type="ARBA" id="ARBA00023242"/>
    </source>
</evidence>
<protein>
    <recommendedName>
        <fullName evidence="9">Histone deacetylase interacting domain-containing protein</fullName>
    </recommendedName>
</protein>
<dbReference type="GO" id="GO:0000122">
    <property type="term" value="P:negative regulation of transcription by RNA polymerase II"/>
    <property type="evidence" value="ECO:0007669"/>
    <property type="project" value="TreeGrafter"/>
</dbReference>
<dbReference type="AlphaFoldDB" id="S8CKL6"/>
<proteinExistence type="predicted"/>
<dbReference type="Pfam" id="PF02671">
    <property type="entry name" value="PAH"/>
    <property type="match status" value="2"/>
</dbReference>
<feature type="compositionally biased region" description="Basic and acidic residues" evidence="6">
    <location>
        <begin position="269"/>
        <end position="281"/>
    </location>
</feature>
<dbReference type="OrthoDB" id="911495at2759"/>
<evidence type="ECO:0000313" key="8">
    <source>
        <dbReference type="Proteomes" id="UP000015453"/>
    </source>
</evidence>
<gene>
    <name evidence="7" type="ORF">M569_09549</name>
</gene>
<comment type="caution">
    <text evidence="7">The sequence shown here is derived from an EMBL/GenBank/DDBJ whole genome shotgun (WGS) entry which is preliminary data.</text>
</comment>
<feature type="non-terminal residue" evidence="7">
    <location>
        <position position="1"/>
    </location>
</feature>
<dbReference type="PANTHER" id="PTHR12346:SF0">
    <property type="entry name" value="SIN3A, ISOFORM G"/>
    <property type="match status" value="1"/>
</dbReference>
<sequence length="325" mass="37406">KWTGDDGDLLGYFKRCLRIISRGNEGSGYSTMPTASSEEKLTTSDALTYLRTVRESFEGRKHDYDEFLEVMKDFKAQRIDTTSVAQRVKELFRGNRELISGFNSFLPRGFEIPLPPEEELSQTRKHVEFEEAMSFVSKIKTRFQGEDHVYRAFIDILQTYKKDVKSIKDVYREVSNLFDGHCDLLVEFTHFLPSVSGAAASIHHPQPGKNSPVLGNGRGYPTIPRLSQSQVEKKPTVPFATSAQNAHFHGKQQLNNHIENSNGNTGGRGKTEQEHINISDNRRRSVQRYDLTHDQFRGDEWLALRKIFVRKSRKGYKIQKIMRKF</sequence>
<dbReference type="GO" id="GO:0003714">
    <property type="term" value="F:transcription corepressor activity"/>
    <property type="evidence" value="ECO:0007669"/>
    <property type="project" value="InterPro"/>
</dbReference>
<accession>S8CKL6</accession>
<evidence type="ECO:0000256" key="2">
    <source>
        <dbReference type="ARBA" id="ARBA00022491"/>
    </source>
</evidence>
<dbReference type="InterPro" id="IPR003822">
    <property type="entry name" value="PAH"/>
</dbReference>
<dbReference type="InterPro" id="IPR039774">
    <property type="entry name" value="Sin3-like"/>
</dbReference>
<dbReference type="Gene3D" id="1.20.1160.11">
    <property type="entry name" value="Paired amphipathic helix"/>
    <property type="match status" value="2"/>
</dbReference>
<comment type="subcellular location">
    <subcellularLocation>
        <location evidence="1 5">Nucleus</location>
    </subcellularLocation>
</comment>
<evidence type="ECO:0008006" key="9">
    <source>
        <dbReference type="Google" id="ProtNLM"/>
    </source>
</evidence>